<dbReference type="Gene3D" id="1.20.120.1630">
    <property type="match status" value="1"/>
</dbReference>
<organism evidence="6 7">
    <name type="scientific">Mesorhizobium shangrilense</name>
    <dbReference type="NCBI Taxonomy" id="460060"/>
    <lineage>
        <taxon>Bacteria</taxon>
        <taxon>Pseudomonadati</taxon>
        <taxon>Pseudomonadota</taxon>
        <taxon>Alphaproteobacteria</taxon>
        <taxon>Hyphomicrobiales</taxon>
        <taxon>Phyllobacteriaceae</taxon>
        <taxon>Mesorhizobium</taxon>
    </lineage>
</organism>
<comment type="subcellular location">
    <subcellularLocation>
        <location evidence="1">Membrane</location>
        <topology evidence="1">Multi-pass membrane protein</topology>
    </subcellularLocation>
</comment>
<keyword evidence="2 5" id="KW-0812">Transmembrane</keyword>
<dbReference type="InterPro" id="IPR052527">
    <property type="entry name" value="Metal_cation-efflux_comp"/>
</dbReference>
<accession>A0ABV2D5T4</accession>
<feature type="transmembrane region" description="Helical" evidence="5">
    <location>
        <begin position="73"/>
        <end position="91"/>
    </location>
</feature>
<protein>
    <submittedName>
        <fullName evidence="6">Isoprenylcysteine carboxylmethyltransferase family protein</fullName>
        <ecNumber evidence="6">2.1.1.100</ecNumber>
        <ecNumber evidence="6">2.1.1.334</ecNumber>
    </submittedName>
</protein>
<dbReference type="EC" id="2.1.1.100" evidence="6"/>
<dbReference type="RefSeq" id="WP_354457486.1">
    <property type="nucleotide sequence ID" value="NZ_JBEWSZ010000001.1"/>
</dbReference>
<keyword evidence="6" id="KW-0489">Methyltransferase</keyword>
<dbReference type="GO" id="GO:0032259">
    <property type="term" value="P:methylation"/>
    <property type="evidence" value="ECO:0007669"/>
    <property type="project" value="UniProtKB-KW"/>
</dbReference>
<evidence type="ECO:0000313" key="6">
    <source>
        <dbReference type="EMBL" id="MET2825389.1"/>
    </source>
</evidence>
<dbReference type="InterPro" id="IPR007269">
    <property type="entry name" value="ICMT_MeTrfase"/>
</dbReference>
<evidence type="ECO:0000256" key="4">
    <source>
        <dbReference type="ARBA" id="ARBA00023136"/>
    </source>
</evidence>
<proteinExistence type="predicted"/>
<feature type="transmembrane region" description="Helical" evidence="5">
    <location>
        <begin position="123"/>
        <end position="151"/>
    </location>
</feature>
<evidence type="ECO:0000256" key="5">
    <source>
        <dbReference type="SAM" id="Phobius"/>
    </source>
</evidence>
<feature type="transmembrane region" description="Helical" evidence="5">
    <location>
        <begin position="40"/>
        <end position="61"/>
    </location>
</feature>
<dbReference type="PANTHER" id="PTHR43847">
    <property type="entry name" value="BLL3993 PROTEIN"/>
    <property type="match status" value="1"/>
</dbReference>
<evidence type="ECO:0000313" key="7">
    <source>
        <dbReference type="Proteomes" id="UP001548832"/>
    </source>
</evidence>
<evidence type="ECO:0000256" key="1">
    <source>
        <dbReference type="ARBA" id="ARBA00004141"/>
    </source>
</evidence>
<keyword evidence="3 5" id="KW-1133">Transmembrane helix</keyword>
<name>A0ABV2D5T4_9HYPH</name>
<keyword evidence="6" id="KW-0808">Transferase</keyword>
<evidence type="ECO:0000256" key="3">
    <source>
        <dbReference type="ARBA" id="ARBA00022989"/>
    </source>
</evidence>
<dbReference type="EMBL" id="JBEWSZ010000001">
    <property type="protein sequence ID" value="MET2825389.1"/>
    <property type="molecule type" value="Genomic_DNA"/>
</dbReference>
<dbReference type="EC" id="2.1.1.334" evidence="6"/>
<dbReference type="PANTHER" id="PTHR43847:SF1">
    <property type="entry name" value="BLL3993 PROTEIN"/>
    <property type="match status" value="1"/>
</dbReference>
<dbReference type="GO" id="GO:0004671">
    <property type="term" value="F:protein C-terminal S-isoprenylcysteine carboxyl O-methyltransferase activity"/>
    <property type="evidence" value="ECO:0007669"/>
    <property type="project" value="UniProtKB-EC"/>
</dbReference>
<sequence length="200" mass="22448">MGFRPGIVLWLLWLTWVVSWLVAARWSSAATRVEGGRLVLLYRVSLVVGFCLLVYPYRIAWLPCLWRLSDFEGWLVDLLALAGFAFCWWARVHLGRLWSSAVTIKPDHHIVESGPYGLVRHPIYTGLLTAILASVLMNGTLLGVIGGLIMLAGMVTKARLEEAWLRRQLGEGAYDAYANGCRCSSRSRGCRQRCHPRSSC</sequence>
<evidence type="ECO:0000256" key="2">
    <source>
        <dbReference type="ARBA" id="ARBA00022692"/>
    </source>
</evidence>
<reference evidence="6 7" key="1">
    <citation type="submission" date="2024-06" db="EMBL/GenBank/DDBJ databases">
        <authorList>
            <person name="Kim D.-U."/>
        </authorList>
    </citation>
    <scope>NUCLEOTIDE SEQUENCE [LARGE SCALE GENOMIC DNA]</scope>
    <source>
        <strain evidence="6 7">KACC15460</strain>
    </source>
</reference>
<dbReference type="Pfam" id="PF04140">
    <property type="entry name" value="ICMT"/>
    <property type="match status" value="1"/>
</dbReference>
<keyword evidence="4 5" id="KW-0472">Membrane</keyword>
<gene>
    <name evidence="6" type="ORF">ABVQ20_00190</name>
</gene>
<dbReference type="Proteomes" id="UP001548832">
    <property type="component" value="Unassembled WGS sequence"/>
</dbReference>
<comment type="caution">
    <text evidence="6">The sequence shown here is derived from an EMBL/GenBank/DDBJ whole genome shotgun (WGS) entry which is preliminary data.</text>
</comment>
<keyword evidence="7" id="KW-1185">Reference proteome</keyword>